<dbReference type="EMBL" id="CM055097">
    <property type="protein sequence ID" value="KAJ7551400.1"/>
    <property type="molecule type" value="Genomic_DNA"/>
</dbReference>
<accession>A0ACC2DAT2</accession>
<reference evidence="2" key="1">
    <citation type="journal article" date="2024" name="Proc. Natl. Acad. Sci. U.S.A.">
        <title>Extraordinary preservation of gene collinearity over three hundred million years revealed in homosporous lycophytes.</title>
        <authorList>
            <person name="Li C."/>
            <person name="Wickell D."/>
            <person name="Kuo L.Y."/>
            <person name="Chen X."/>
            <person name="Nie B."/>
            <person name="Liao X."/>
            <person name="Peng D."/>
            <person name="Ji J."/>
            <person name="Jenkins J."/>
            <person name="Williams M."/>
            <person name="Shu S."/>
            <person name="Plott C."/>
            <person name="Barry K."/>
            <person name="Rajasekar S."/>
            <person name="Grimwood J."/>
            <person name="Han X."/>
            <person name="Sun S."/>
            <person name="Hou Z."/>
            <person name="He W."/>
            <person name="Dai G."/>
            <person name="Sun C."/>
            <person name="Schmutz J."/>
            <person name="Leebens-Mack J.H."/>
            <person name="Li F.W."/>
            <person name="Wang L."/>
        </authorList>
    </citation>
    <scope>NUCLEOTIDE SEQUENCE [LARGE SCALE GENOMIC DNA]</scope>
    <source>
        <strain evidence="2">cv. PW_Plant_1</strain>
    </source>
</reference>
<proteinExistence type="predicted"/>
<sequence length="719" mass="80017">MLYNSLVGSPWLRISSFIWLGGGCHTAFQVLACVKYQHTQINVGKYVRELQICGKLKAYSKGKKIHSDLVKSGLESNKYVASTLVSMYAKCGSLADARQVFDRMHERDLVAWNAIIGAYAKQRQGREALVLCRQLKKEALKLDTVTFVSMLNACAGLATLEEGKSIHAEAVEAGYELDVYVGTALIDMYAKCGEVLRARNVFDRMLKKNVVSWNAMISGYAKQGSGNEVLRLCQQMKEQGFRPDGVTFVCMLNACATLEDIKHGKQVHEEAMQFGLASDVFVGTALVDMYAKCGSLFQARQIFDELPKKNVITWNAMIAGYGQVEYSEEVLNLWKKMKGQGIRPSGVTFVYMLNACASLGLVNQGRKFHHEAMEAGFVSNVFVGAALIDMYSKQGSLQLAHQVFDRMPRRDVVVWNSLIAGYAKHENASEALRLFEEMKLQGLTPNAVTYVFMLNACASLENVEQGKQIHLDLIEAGFEKDVFVGSALVDMYAKCGSLQNSRHVFDGLLIKNVVSWNAMIAAHAKYGEADEVLKLWHQMKHDHVQPTGLTFVSVLNSCASLAALEQGKEVYIDILESSTEVDIFVEVALINMFSKCGSLDLAWTTFSCMSQRDVVSWNAIISGCSKYGNIIQAFQLFRQMQQEGLQPDEVTCLIVLSVCSHLGLLDEGCHLFYSMSRDHTVVVSLEHYNCMVDLFSRAGCLDIADDFVGECKKRMKLQN</sequence>
<protein>
    <submittedName>
        <fullName evidence="1">Uncharacterized protein</fullName>
    </submittedName>
</protein>
<evidence type="ECO:0000313" key="1">
    <source>
        <dbReference type="EMBL" id="KAJ7551400.1"/>
    </source>
</evidence>
<name>A0ACC2DAT2_DIPCM</name>
<gene>
    <name evidence="1" type="ORF">O6H91_06G013600</name>
</gene>
<comment type="caution">
    <text evidence="1">The sequence shown here is derived from an EMBL/GenBank/DDBJ whole genome shotgun (WGS) entry which is preliminary data.</text>
</comment>
<keyword evidence="2" id="KW-1185">Reference proteome</keyword>
<organism evidence="1 2">
    <name type="scientific">Diphasiastrum complanatum</name>
    <name type="common">Issler's clubmoss</name>
    <name type="synonym">Lycopodium complanatum</name>
    <dbReference type="NCBI Taxonomy" id="34168"/>
    <lineage>
        <taxon>Eukaryota</taxon>
        <taxon>Viridiplantae</taxon>
        <taxon>Streptophyta</taxon>
        <taxon>Embryophyta</taxon>
        <taxon>Tracheophyta</taxon>
        <taxon>Lycopodiopsida</taxon>
        <taxon>Lycopodiales</taxon>
        <taxon>Lycopodiaceae</taxon>
        <taxon>Lycopodioideae</taxon>
        <taxon>Diphasiastrum</taxon>
    </lineage>
</organism>
<dbReference type="Proteomes" id="UP001162992">
    <property type="component" value="Chromosome 6"/>
</dbReference>
<evidence type="ECO:0000313" key="2">
    <source>
        <dbReference type="Proteomes" id="UP001162992"/>
    </source>
</evidence>